<feature type="domain" description="Cadherin" evidence="6">
    <location>
        <begin position="865"/>
        <end position="963"/>
    </location>
</feature>
<keyword evidence="3" id="KW-0732">Signal</keyword>
<dbReference type="InterPro" id="IPR050174">
    <property type="entry name" value="Protocadherin/Cadherin-CA"/>
</dbReference>
<dbReference type="NCBIfam" id="TIGR04183">
    <property type="entry name" value="Por_Secre_tail"/>
    <property type="match status" value="1"/>
</dbReference>
<dbReference type="InterPro" id="IPR015919">
    <property type="entry name" value="Cadherin-like_sf"/>
</dbReference>
<evidence type="ECO:0000256" key="5">
    <source>
        <dbReference type="ARBA" id="ARBA00023180"/>
    </source>
</evidence>
<comment type="subcellular location">
    <subcellularLocation>
        <location evidence="1">Membrane</location>
        <topology evidence="1">Single-pass membrane protein</topology>
    </subcellularLocation>
</comment>
<dbReference type="InterPro" id="IPR028994">
    <property type="entry name" value="Integrin_alpha_N"/>
</dbReference>
<organism evidence="7 8">
    <name type="scientific">Marinoscillum luteum</name>
    <dbReference type="NCBI Taxonomy" id="861051"/>
    <lineage>
        <taxon>Bacteria</taxon>
        <taxon>Pseudomonadati</taxon>
        <taxon>Bacteroidota</taxon>
        <taxon>Cytophagia</taxon>
        <taxon>Cytophagales</taxon>
        <taxon>Reichenbachiellaceae</taxon>
        <taxon>Marinoscillum</taxon>
    </lineage>
</organism>
<dbReference type="PANTHER" id="PTHR24028:SF328">
    <property type="entry name" value="CADHERIN-3"/>
    <property type="match status" value="1"/>
</dbReference>
<feature type="domain" description="Cadherin" evidence="6">
    <location>
        <begin position="1550"/>
        <end position="1648"/>
    </location>
</feature>
<dbReference type="SUPFAM" id="SSF52058">
    <property type="entry name" value="L domain-like"/>
    <property type="match status" value="1"/>
</dbReference>
<dbReference type="InterPro" id="IPR002126">
    <property type="entry name" value="Cadherin-like_dom"/>
</dbReference>
<protein>
    <submittedName>
        <fullName evidence="7">Cadherin domain-containing protein</fullName>
    </submittedName>
</protein>
<keyword evidence="2" id="KW-0812">Transmembrane</keyword>
<dbReference type="Pfam" id="PF17803">
    <property type="entry name" value="Cadherin_4"/>
    <property type="match status" value="1"/>
</dbReference>
<comment type="caution">
    <text evidence="7">The sequence shown here is derived from an EMBL/GenBank/DDBJ whole genome shotgun (WGS) entry which is preliminary data.</text>
</comment>
<dbReference type="Proteomes" id="UP001610063">
    <property type="component" value="Unassembled WGS sequence"/>
</dbReference>
<evidence type="ECO:0000313" key="7">
    <source>
        <dbReference type="EMBL" id="MFH6982504.1"/>
    </source>
</evidence>
<dbReference type="PANTHER" id="PTHR24028">
    <property type="entry name" value="CADHERIN-87A"/>
    <property type="match status" value="1"/>
</dbReference>
<dbReference type="Pfam" id="PF13517">
    <property type="entry name" value="FG-GAP_3"/>
    <property type="match status" value="3"/>
</dbReference>
<reference evidence="7 8" key="1">
    <citation type="journal article" date="2013" name="Int. J. Syst. Evol. Microbiol.">
        <title>Marinoscillum luteum sp. nov., isolated from marine sediment.</title>
        <authorList>
            <person name="Cha I.T."/>
            <person name="Park S.J."/>
            <person name="Kim S.J."/>
            <person name="Kim J.G."/>
            <person name="Jung M.Y."/>
            <person name="Shin K.S."/>
            <person name="Kwon K.K."/>
            <person name="Yang S.H."/>
            <person name="Seo Y.S."/>
            <person name="Rhee S.K."/>
        </authorList>
    </citation>
    <scope>NUCLEOTIDE SEQUENCE [LARGE SCALE GENOMIC DNA]</scope>
    <source>
        <strain evidence="7 8">KCTC 23939</strain>
    </source>
</reference>
<dbReference type="SUPFAM" id="SSF49313">
    <property type="entry name" value="Cadherin-like"/>
    <property type="match status" value="9"/>
</dbReference>
<dbReference type="Gene3D" id="2.60.40.60">
    <property type="entry name" value="Cadherins"/>
    <property type="match status" value="9"/>
</dbReference>
<dbReference type="Gene3D" id="2.130.10.130">
    <property type="entry name" value="Integrin alpha, N-terminal"/>
    <property type="match status" value="2"/>
</dbReference>
<keyword evidence="8" id="KW-1185">Reference proteome</keyword>
<dbReference type="InterPro" id="IPR032675">
    <property type="entry name" value="LRR_dom_sf"/>
</dbReference>
<feature type="domain" description="Cadherin" evidence="6">
    <location>
        <begin position="1060"/>
        <end position="1163"/>
    </location>
</feature>
<feature type="domain" description="Cadherin" evidence="6">
    <location>
        <begin position="1354"/>
        <end position="1452"/>
    </location>
</feature>
<dbReference type="InterPro" id="IPR026444">
    <property type="entry name" value="Secre_tail"/>
</dbReference>
<evidence type="ECO:0000256" key="4">
    <source>
        <dbReference type="ARBA" id="ARBA00022989"/>
    </source>
</evidence>
<evidence type="ECO:0000259" key="6">
    <source>
        <dbReference type="PROSITE" id="PS50268"/>
    </source>
</evidence>
<feature type="domain" description="Cadherin" evidence="6">
    <location>
        <begin position="1256"/>
        <end position="1355"/>
    </location>
</feature>
<dbReference type="Pfam" id="PF00028">
    <property type="entry name" value="Cadherin"/>
    <property type="match status" value="4"/>
</dbReference>
<name>A0ABW7N732_9BACT</name>
<dbReference type="InterPro" id="IPR001611">
    <property type="entry name" value="Leu-rich_rpt"/>
</dbReference>
<dbReference type="InterPro" id="IPR013517">
    <property type="entry name" value="FG-GAP"/>
</dbReference>
<dbReference type="EMBL" id="JBIPKE010000012">
    <property type="protein sequence ID" value="MFH6982504.1"/>
    <property type="molecule type" value="Genomic_DNA"/>
</dbReference>
<dbReference type="RefSeq" id="WP_395416200.1">
    <property type="nucleotide sequence ID" value="NZ_JBIPKE010000012.1"/>
</dbReference>
<gene>
    <name evidence="7" type="ORF">ACHKAR_03595</name>
</gene>
<dbReference type="CDD" id="cd11304">
    <property type="entry name" value="Cadherin_repeat"/>
    <property type="match status" value="9"/>
</dbReference>
<sequence length="2270" mass="244024">MKSLANCLQNRRKSAYQKLKSRFLKKLKSAQATSDRSAHLLVDRLRKLERQLGIHSSLSLRHWALAAAFGIITTAASFKSKARGSYTDYNSWYHRRNDLVEYQMAPNMMVQGDTASDLSAGPYLGDGLVLKEKIAADFDNDGDIDFVGFGYTEHALYVNDGSAHFERFHFTPASDARFRAAVADTVDSDGDFDLLILEDIKGYSSSRIRFLENDGSGTFQGDSIIFDDSNYIRTLQIGDMDNDGDLDVLTAPWYGTGSFKYEFLVNTGTGFSRATLPRSFYHQTYSTNSDVVRLGDFDGDGDMDILTMPDSYFGANYYNASYYEAFEVFLNDGSGGFGTSVVTRFDINLNIWYSDSFFHDIKIADVDNDGDLDVIVGLDIDHPNNDRVGVSLNNGSGSFGPINAVVVNGSLNGFSVANFDDDADLELLVQSTEIFSPYSEITEVFDFGTNAFSTSLATLSASVGTFEDFVAGDFDNDGDDDLIATNELEAFQFDVESGNFNVVTNHLVQPIWAYNFELVDVDGDGDLDAIGNEIGQFLVNDGSGNFTLSQNLSDSLGFASPLVAIGDIDNDGDLDLVFAGEPHMGDEYYYTSVYPFEFSNGKFSPLAPVEVLMSSYSFEIHVMALANLDADPELELAIVSQEDYSSKYLQIHDFVSGNFSPTTISETSVANSEVESILIFDVDNNGVNDVVIGTGYSGVSVFENTNGDATFFTQKQDVTDGGNSVVALDTADFDGDGDYELLIAFNWPGSYEQRIAYNGSDTLAFSWVVQDVVLSNKAGITDANFADFDNDGDQDIVFASSDYGDTFMENTGSGFVEVMPAPYASHRIAVGDVDGDGDIDLFVTESPEYGRVRFLFNQLPNLAPIISAQTFTINENSPNGLGVGTVIASDPEGKPISFAISSGNESGTFSLSGAGILTVLDSAALDYETTAVFSLGVDVSDGYNTSSNTITINLVDIDEAPSISDQSFTVSESASNSEVVGTVVATDPESGTLLFTISSGNESGAFEIGSNSGEISVLDSTQLDFSTTPQYVLTVDVSDGASTVSGIVTIDVSDFNDAPTVVDYTFSVDENVPNGTEVGTVEATDSDGDALDYSIASGNESAAFAIDPTSGVISVLDSTQLDFETVAQYTLEVSVSDGTNSVSSTVTIDINDINEAPSLAPYSFAIDENVASGTLVGTLEATDPEEDNILFQIMSGNESEAFVLDSSTGVLSVNDSSALDYELNTQFVLEVMAADLNNSSTSSVTIDLNNVNESPVFADQVFNINENIANGISAGTLIAADPEEDAITFALISGNESMAFSFDEANGEFSVADSSQLDFESTPQFVFSIEASDGVFTVTSTATINLNDLQEAPEISDQSFSIDENSANGTVIGTVLGSDPESDALTFTISSGNDGAILIDSETGVLTVADSALFDFELQESISIEVQVSDGEFDATAIVTININDLNEAPEISSQSFSIDENSPTGAMIGTVLGSDPESDALTFTISSGDDGAMTIDAETGVLTVADSALFDFELQESISIEVQVSDGEFDTKATVTININDLNESTAPMIANQTFEIPENPEAGALIGVIEATDPGELPLEIKITAGNENGLVSIVNGNELVVNDASAFNFEETSEMSFTVEATNQTESTTAIITVSILDINESPQIEDQVFRVEQGSASGASLGVIEATDPDEDALTYTIVDGNVSNAFAINANTGNLSVSNSSAIDFDVNPDFSLTINVSDGELSAGAEISVRVTTLERDKTALLEFFAATNGANWTASANWSSANTVSASWSGVEVTGGRVTGLRLPNNNIVGSVPESFADLTGLTVIDLSGNEINGFPNVSSSGNPSLNLSNNRLGITDLLKNVSLTSYTYAPQKRYGVARQDTIPAGEDYQVSIAEVKTNAGNSYQWYLEDVSIPGATSMTHMINDIDINSMGRYSLEVKNPLLPDLTLNTRRFSIWAATDVFGKVFANSQGTVLNNGQVDIFRIFDGPFQITDSAALASDGTYVIEDVVLGDFVLLVKPNRTVFPDVLQTYYVSTSDWDKADTLFLYEEAEGIDIQMMFYDEKTPTPGGASFVGTLESDFQDVIGGEDDRIDSRRKVKRAGCSMRRFVRAGRTEEDIYELYAYVESDDEGVFNFEGIPEGKYLLNIQYPGVPMDPNSDIEFIIGGDKENQKFQLRATITENGIVVEATEVLYTMKPYLKDLQLYPNPTAGVLKAEFFVYRKLNDLKMEVLDVSGVKLFEQALNPAMGVQSTEIDLTTFSSGVYFIVFTDESGTFRQQIKVGKK</sequence>
<dbReference type="PRINTS" id="PR00205">
    <property type="entry name" value="CADHERIN"/>
</dbReference>
<feature type="domain" description="Cadherin" evidence="6">
    <location>
        <begin position="1647"/>
        <end position="1751"/>
    </location>
</feature>
<dbReference type="SMART" id="SM00112">
    <property type="entry name" value="CA"/>
    <property type="match status" value="9"/>
</dbReference>
<feature type="domain" description="Cadherin" evidence="6">
    <location>
        <begin position="1158"/>
        <end position="1257"/>
    </location>
</feature>
<keyword evidence="4" id="KW-1133">Transmembrane helix</keyword>
<keyword evidence="5" id="KW-0325">Glycoprotein</keyword>
<evidence type="ECO:0000256" key="3">
    <source>
        <dbReference type="ARBA" id="ARBA00022729"/>
    </source>
</evidence>
<keyword evidence="4" id="KW-0472">Membrane</keyword>
<dbReference type="Pfam" id="PF18962">
    <property type="entry name" value="Por_Secre_tail"/>
    <property type="match status" value="1"/>
</dbReference>
<proteinExistence type="predicted"/>
<dbReference type="Pfam" id="PF17963">
    <property type="entry name" value="Big_9"/>
    <property type="match status" value="1"/>
</dbReference>
<dbReference type="InterPro" id="IPR040853">
    <property type="entry name" value="RapA2_cadherin-like"/>
</dbReference>
<dbReference type="Pfam" id="PF13855">
    <property type="entry name" value="LRR_8"/>
    <property type="match status" value="1"/>
</dbReference>
<dbReference type="PROSITE" id="PS50268">
    <property type="entry name" value="CADHERIN_2"/>
    <property type="match status" value="9"/>
</dbReference>
<feature type="domain" description="Cadherin" evidence="6">
    <location>
        <begin position="962"/>
        <end position="1061"/>
    </location>
</feature>
<evidence type="ECO:0000313" key="8">
    <source>
        <dbReference type="Proteomes" id="UP001610063"/>
    </source>
</evidence>
<accession>A0ABW7N732</accession>
<feature type="domain" description="Cadherin" evidence="6">
    <location>
        <begin position="1451"/>
        <end position="1551"/>
    </location>
</feature>
<dbReference type="Gene3D" id="3.80.10.10">
    <property type="entry name" value="Ribonuclease Inhibitor"/>
    <property type="match status" value="1"/>
</dbReference>
<dbReference type="SUPFAM" id="SSF69318">
    <property type="entry name" value="Integrin alpha N-terminal domain"/>
    <property type="match status" value="2"/>
</dbReference>
<evidence type="ECO:0000256" key="2">
    <source>
        <dbReference type="ARBA" id="ARBA00022692"/>
    </source>
</evidence>
<evidence type="ECO:0000256" key="1">
    <source>
        <dbReference type="ARBA" id="ARBA00004167"/>
    </source>
</evidence>